<accession>A0A2P4S4B6</accession>
<organism evidence="1 2">
    <name type="scientific">Bambusicola thoracicus</name>
    <name type="common">Chinese bamboo-partridge</name>
    <name type="synonym">Perdix thoracica</name>
    <dbReference type="NCBI Taxonomy" id="9083"/>
    <lineage>
        <taxon>Eukaryota</taxon>
        <taxon>Metazoa</taxon>
        <taxon>Chordata</taxon>
        <taxon>Craniata</taxon>
        <taxon>Vertebrata</taxon>
        <taxon>Euteleostomi</taxon>
        <taxon>Archelosauria</taxon>
        <taxon>Archosauria</taxon>
        <taxon>Dinosauria</taxon>
        <taxon>Saurischia</taxon>
        <taxon>Theropoda</taxon>
        <taxon>Coelurosauria</taxon>
        <taxon>Aves</taxon>
        <taxon>Neognathae</taxon>
        <taxon>Galloanserae</taxon>
        <taxon>Galliformes</taxon>
        <taxon>Phasianidae</taxon>
        <taxon>Perdicinae</taxon>
        <taxon>Bambusicola</taxon>
    </lineage>
</organism>
<protein>
    <submittedName>
        <fullName evidence="1">Uncharacterized protein</fullName>
    </submittedName>
</protein>
<keyword evidence="2" id="KW-1185">Reference proteome</keyword>
<sequence>MRVFTVVKETTSSPRGPHSWTKPCQMMSCSPAHTLLSQNRCHYGDHRILWE</sequence>
<dbReference type="AlphaFoldDB" id="A0A2P4S4B6"/>
<evidence type="ECO:0000313" key="2">
    <source>
        <dbReference type="Proteomes" id="UP000237246"/>
    </source>
</evidence>
<comment type="caution">
    <text evidence="1">The sequence shown here is derived from an EMBL/GenBank/DDBJ whole genome shotgun (WGS) entry which is preliminary data.</text>
</comment>
<dbReference type="Proteomes" id="UP000237246">
    <property type="component" value="Unassembled WGS sequence"/>
</dbReference>
<gene>
    <name evidence="1" type="ORF">CIB84_017313</name>
</gene>
<name>A0A2P4S4B6_BAMTH</name>
<reference evidence="1 2" key="1">
    <citation type="submission" date="2018-01" db="EMBL/GenBank/DDBJ databases">
        <title>Comparison of the Chinese Bamboo Partridge and Red Junglefowl genome sequences highlights the importance of demography in genome evolution.</title>
        <authorList>
            <person name="Tiley G.P."/>
            <person name="Kimball R.T."/>
            <person name="Braun E.L."/>
            <person name="Burleigh J.G."/>
        </authorList>
    </citation>
    <scope>NUCLEOTIDE SEQUENCE [LARGE SCALE GENOMIC DNA]</scope>
    <source>
        <strain evidence="1">RTK389</strain>
        <tissue evidence="1">Blood</tissue>
    </source>
</reference>
<proteinExistence type="predicted"/>
<evidence type="ECO:0000313" key="1">
    <source>
        <dbReference type="EMBL" id="POI18943.1"/>
    </source>
</evidence>
<dbReference type="EMBL" id="PPHD01113074">
    <property type="protein sequence ID" value="POI18943.1"/>
    <property type="molecule type" value="Genomic_DNA"/>
</dbReference>